<keyword evidence="1" id="KW-0732">Signal</keyword>
<dbReference type="Proteomes" id="UP000660885">
    <property type="component" value="Unassembled WGS sequence"/>
</dbReference>
<dbReference type="SUPFAM" id="SSF160574">
    <property type="entry name" value="BT0923-like"/>
    <property type="match status" value="1"/>
</dbReference>
<evidence type="ECO:0000313" key="2">
    <source>
        <dbReference type="EMBL" id="MBL6081673.1"/>
    </source>
</evidence>
<dbReference type="RefSeq" id="WP_202834888.1">
    <property type="nucleotide sequence ID" value="NZ_JAETWB010000033.1"/>
</dbReference>
<evidence type="ECO:0008006" key="4">
    <source>
        <dbReference type="Google" id="ProtNLM"/>
    </source>
</evidence>
<proteinExistence type="predicted"/>
<feature type="signal peptide" evidence="1">
    <location>
        <begin position="1"/>
        <end position="22"/>
    </location>
</feature>
<keyword evidence="3" id="KW-1185">Reference proteome</keyword>
<name>A0ABS1UAG5_9PROT</name>
<comment type="caution">
    <text evidence="2">The sequence shown here is derived from an EMBL/GenBank/DDBJ whole genome shotgun (WGS) entry which is preliminary data.</text>
</comment>
<dbReference type="EMBL" id="JAETWB010000033">
    <property type="protein sequence ID" value="MBL6081673.1"/>
    <property type="molecule type" value="Genomic_DNA"/>
</dbReference>
<reference evidence="2 3" key="1">
    <citation type="submission" date="2021-01" db="EMBL/GenBank/DDBJ databases">
        <title>Belnapia mucosa sp. nov. and Belnapia arida sp. nov., isolated from the Tabernas Desert (Almeria, Spain).</title>
        <authorList>
            <person name="Molina-Menor E."/>
            <person name="Vidal-Verdu A."/>
            <person name="Calonge A."/>
            <person name="Satari L."/>
            <person name="Pereto J."/>
            <person name="Porcar M."/>
        </authorList>
    </citation>
    <scope>NUCLEOTIDE SEQUENCE [LARGE SCALE GENOMIC DNA]</scope>
    <source>
        <strain evidence="2 3">T18</strain>
    </source>
</reference>
<feature type="chain" id="PRO_5047171598" description="PepSY domain-containing protein" evidence="1">
    <location>
        <begin position="23"/>
        <end position="168"/>
    </location>
</feature>
<evidence type="ECO:0000313" key="3">
    <source>
        <dbReference type="Proteomes" id="UP000660885"/>
    </source>
</evidence>
<gene>
    <name evidence="2" type="ORF">JMJ56_27170</name>
</gene>
<sequence length="168" mass="18212">MAYVLKAAAIAAIFAAAVGHNAAQAQSAKLEMNQIPPHIAAAARAAGGFEQISEAGVEIESGRLTFELKGRTREGRVREVDVLMFGEIEEIEEEIQQNEVPPPVMQAVQRWMANFRPTKIERSERPVPGGNGATFMVYEFEGQHGGMDVDVEVSADGSRLMIVDDTKG</sequence>
<organism evidence="2 3">
    <name type="scientific">Belnapia arida</name>
    <dbReference type="NCBI Taxonomy" id="2804533"/>
    <lineage>
        <taxon>Bacteria</taxon>
        <taxon>Pseudomonadati</taxon>
        <taxon>Pseudomonadota</taxon>
        <taxon>Alphaproteobacteria</taxon>
        <taxon>Acetobacterales</taxon>
        <taxon>Roseomonadaceae</taxon>
        <taxon>Belnapia</taxon>
    </lineage>
</organism>
<protein>
    <recommendedName>
        <fullName evidence="4">PepSY domain-containing protein</fullName>
    </recommendedName>
</protein>
<accession>A0ABS1UAG5</accession>
<evidence type="ECO:0000256" key="1">
    <source>
        <dbReference type="SAM" id="SignalP"/>
    </source>
</evidence>